<dbReference type="PANTHER" id="PTHR42928">
    <property type="entry name" value="TRICARBOXYLATE-BINDING PROTEIN"/>
    <property type="match status" value="1"/>
</dbReference>
<dbReference type="SUPFAM" id="SSF53850">
    <property type="entry name" value="Periplasmic binding protein-like II"/>
    <property type="match status" value="1"/>
</dbReference>
<feature type="signal peptide" evidence="2">
    <location>
        <begin position="1"/>
        <end position="28"/>
    </location>
</feature>
<dbReference type="InterPro" id="IPR042100">
    <property type="entry name" value="Bug_dom1"/>
</dbReference>
<dbReference type="OrthoDB" id="8970039at2"/>
<proteinExistence type="inferred from homology"/>
<keyword evidence="2" id="KW-0732">Signal</keyword>
<feature type="chain" id="PRO_5018216763" evidence="2">
    <location>
        <begin position="29"/>
        <end position="329"/>
    </location>
</feature>
<evidence type="ECO:0000313" key="4">
    <source>
        <dbReference type="Proteomes" id="UP000278006"/>
    </source>
</evidence>
<dbReference type="InterPro" id="IPR005064">
    <property type="entry name" value="BUG"/>
</dbReference>
<protein>
    <submittedName>
        <fullName evidence="3">Tripartite tricarboxylate transporter substrate binding protein</fullName>
    </submittedName>
</protein>
<organism evidence="3 4">
    <name type="scientific">Corticibacter populi</name>
    <dbReference type="NCBI Taxonomy" id="1550736"/>
    <lineage>
        <taxon>Bacteria</taxon>
        <taxon>Pseudomonadati</taxon>
        <taxon>Pseudomonadota</taxon>
        <taxon>Betaproteobacteria</taxon>
        <taxon>Burkholderiales</taxon>
        <taxon>Comamonadaceae</taxon>
        <taxon>Corticibacter</taxon>
    </lineage>
</organism>
<dbReference type="Proteomes" id="UP000278006">
    <property type="component" value="Unassembled WGS sequence"/>
</dbReference>
<gene>
    <name evidence="3" type="ORF">D8I35_10300</name>
</gene>
<dbReference type="Pfam" id="PF03401">
    <property type="entry name" value="TctC"/>
    <property type="match status" value="1"/>
</dbReference>
<dbReference type="AlphaFoldDB" id="A0A3M6QVD1"/>
<accession>A0A3M6QVD1</accession>
<dbReference type="Gene3D" id="3.40.190.150">
    <property type="entry name" value="Bordetella uptake gene, domain 1"/>
    <property type="match status" value="1"/>
</dbReference>
<name>A0A3M6QVD1_9BURK</name>
<evidence type="ECO:0000313" key="3">
    <source>
        <dbReference type="EMBL" id="RMX06943.1"/>
    </source>
</evidence>
<reference evidence="3 4" key="1">
    <citation type="submission" date="2018-10" db="EMBL/GenBank/DDBJ databases">
        <title>Draft genome of Cortibacter populi DSM10536.</title>
        <authorList>
            <person name="Bernier A.-M."/>
            <person name="Bernard K."/>
        </authorList>
    </citation>
    <scope>NUCLEOTIDE SEQUENCE [LARGE SCALE GENOMIC DNA]</scope>
    <source>
        <strain evidence="3 4">DSM 105136</strain>
    </source>
</reference>
<evidence type="ECO:0000256" key="2">
    <source>
        <dbReference type="SAM" id="SignalP"/>
    </source>
</evidence>
<dbReference type="PIRSF" id="PIRSF017082">
    <property type="entry name" value="YflP"/>
    <property type="match status" value="1"/>
</dbReference>
<evidence type="ECO:0000256" key="1">
    <source>
        <dbReference type="ARBA" id="ARBA00006987"/>
    </source>
</evidence>
<comment type="caution">
    <text evidence="3">The sequence shown here is derived from an EMBL/GenBank/DDBJ whole genome shotgun (WGS) entry which is preliminary data.</text>
</comment>
<dbReference type="CDD" id="cd07012">
    <property type="entry name" value="PBP2_Bug_TTT"/>
    <property type="match status" value="1"/>
</dbReference>
<dbReference type="PANTHER" id="PTHR42928:SF5">
    <property type="entry name" value="BLR1237 PROTEIN"/>
    <property type="match status" value="1"/>
</dbReference>
<dbReference type="EMBL" id="RDQO01000002">
    <property type="protein sequence ID" value="RMX06943.1"/>
    <property type="molecule type" value="Genomic_DNA"/>
</dbReference>
<dbReference type="Gene3D" id="3.40.190.10">
    <property type="entry name" value="Periplasmic binding protein-like II"/>
    <property type="match status" value="1"/>
</dbReference>
<comment type="similarity">
    <text evidence="1">Belongs to the UPF0065 (bug) family.</text>
</comment>
<keyword evidence="4" id="KW-1185">Reference proteome</keyword>
<sequence length="329" mass="34655">MVKVRGVYRRHLLLLLAAAALAPLTVAAQSDYPSRPISLIVPFPPGGQTDAIGRLVGDRLSKALNQTVVVENKPGVNGSLGSDFVARAKPDGYTLIIGGPGSHAINQLVNKNVKYDTRKDFTHIAMISRGPMLLLAAPTLNEKTLADVVNMAKANPDSLNMALTGIGSSGHMTTELLKQSAGISFNAVPYKGDSPAMADLTGGHADLLFVPATSAIPFVQSGKLHALAVTSESRLPALPDVPTMAEAGQPQVVNYSWANLAGPAGLPDDIVQRLNDATQGILAEADFVERLATMSNEPTPGTSQQARDFVAAEVARWIDVVEKANIEVQ</sequence>
<dbReference type="RefSeq" id="WP_122229027.1">
    <property type="nucleotide sequence ID" value="NZ_RDQO01000002.1"/>
</dbReference>